<sequence length="290" mass="32488">MSKYTKITLRLLVAMALMGSLGACADRNAKEPQDALTTSVKASSVDGDLRAGEIDKLRVISSVLNYNQELDVLSDKVYFKLPSNEKQTLFFVAGERESLSTLRATEFNQKEFNTEDYFGTDGKTEPKLYVGSLSVSDGVKAIPSPLSLTPTYAKLSYKIRFLDERTSSASKPELRAIHPREVTKVWIANVPPTFFLGGVKTYYTSPSTNYKTFNMGGGKIGACYLPEHDPSDVNNRTYIGVEVKTPWEATNNLQEYYVVVHEPYDDVNYGKIIRGRHYKMTITLPVKIFD</sequence>
<dbReference type="AlphaFoldDB" id="C3JB00"/>
<keyword evidence="3" id="KW-1185">Reference proteome</keyword>
<gene>
    <name evidence="2" type="ORF">POREN0001_0392</name>
</gene>
<feature type="signal peptide" evidence="1">
    <location>
        <begin position="1"/>
        <end position="25"/>
    </location>
</feature>
<name>C3JB00_POREA</name>
<dbReference type="STRING" id="553175.POREN0001_0392"/>
<evidence type="ECO:0000256" key="1">
    <source>
        <dbReference type="SAM" id="SignalP"/>
    </source>
</evidence>
<protein>
    <recommendedName>
        <fullName evidence="4">Lipoprotein</fullName>
    </recommendedName>
</protein>
<dbReference type="EMBL" id="ACNN01000020">
    <property type="protein sequence ID" value="EEN82703.1"/>
    <property type="molecule type" value="Genomic_DNA"/>
</dbReference>
<dbReference type="RefSeq" id="WP_004333614.1">
    <property type="nucleotide sequence ID" value="NZ_ACNN01000020.1"/>
</dbReference>
<feature type="chain" id="PRO_5002926293" description="Lipoprotein" evidence="1">
    <location>
        <begin position="26"/>
        <end position="290"/>
    </location>
</feature>
<dbReference type="Proteomes" id="UP000004295">
    <property type="component" value="Unassembled WGS sequence"/>
</dbReference>
<dbReference type="GeneID" id="93365370"/>
<accession>C3JB00</accession>
<comment type="caution">
    <text evidence="2">The sequence shown here is derived from an EMBL/GenBank/DDBJ whole genome shotgun (WGS) entry which is preliminary data.</text>
</comment>
<proteinExistence type="predicted"/>
<evidence type="ECO:0000313" key="2">
    <source>
        <dbReference type="EMBL" id="EEN82703.1"/>
    </source>
</evidence>
<keyword evidence="1" id="KW-0732">Signal</keyword>
<organism evidence="2 3">
    <name type="scientific">Porphyromonas endodontalis (strain ATCC 35406 / DSM 24491 / JCM 8526 / CCUG 16442 / BCRC 14492 / NCTC 13058 / HG 370)</name>
    <name type="common">Bacteroides endodontalis</name>
    <dbReference type="NCBI Taxonomy" id="553175"/>
    <lineage>
        <taxon>Bacteria</taxon>
        <taxon>Pseudomonadati</taxon>
        <taxon>Bacteroidota</taxon>
        <taxon>Bacteroidia</taxon>
        <taxon>Bacteroidales</taxon>
        <taxon>Porphyromonadaceae</taxon>
        <taxon>Porphyromonas</taxon>
    </lineage>
</organism>
<dbReference type="PROSITE" id="PS51257">
    <property type="entry name" value="PROKAR_LIPOPROTEIN"/>
    <property type="match status" value="1"/>
</dbReference>
<evidence type="ECO:0008006" key="4">
    <source>
        <dbReference type="Google" id="ProtNLM"/>
    </source>
</evidence>
<reference evidence="2 3" key="1">
    <citation type="submission" date="2009-04" db="EMBL/GenBank/DDBJ databases">
        <authorList>
            <person name="Sebastian Y."/>
            <person name="Madupu R."/>
            <person name="Durkin A.S."/>
            <person name="Torralba M."/>
            <person name="Methe B."/>
            <person name="Sutton G.G."/>
            <person name="Strausberg R.L."/>
            <person name="Nelson K.E."/>
        </authorList>
    </citation>
    <scope>NUCLEOTIDE SEQUENCE [LARGE SCALE GENOMIC DNA]</scope>
    <source>
        <strain evidence="3">ATCC 35406 / BCRC 14492 / JCM 8526 / NCTC 13058 / HG 370</strain>
    </source>
</reference>
<evidence type="ECO:0000313" key="3">
    <source>
        <dbReference type="Proteomes" id="UP000004295"/>
    </source>
</evidence>